<evidence type="ECO:0000313" key="1">
    <source>
        <dbReference type="EMBL" id="CAA2109722.1"/>
    </source>
</evidence>
<reference evidence="1" key="1">
    <citation type="submission" date="2019-12" db="EMBL/GenBank/DDBJ databases">
        <authorList>
            <person name="Cremers G."/>
        </authorList>
    </citation>
    <scope>NUCLEOTIDE SEQUENCE</scope>
    <source>
        <strain evidence="1">Vvax</strain>
    </source>
</reference>
<name>A0A679JKK4_VARPD</name>
<accession>A0A679JKK4</accession>
<dbReference type="EMBL" id="LR743508">
    <property type="protein sequence ID" value="CAA2109722.1"/>
    <property type="molecule type" value="Genomic_DNA"/>
</dbReference>
<proteinExistence type="predicted"/>
<protein>
    <recommendedName>
        <fullName evidence="2">DUF3606 domain-containing protein</fullName>
    </recommendedName>
</protein>
<gene>
    <name evidence="1" type="ORF">VVAX_05993</name>
</gene>
<dbReference type="RefSeq" id="WP_339093697.1">
    <property type="nucleotide sequence ID" value="NZ_LR743508.1"/>
</dbReference>
<organism evidence="1">
    <name type="scientific">Variovorax paradoxus</name>
    <dbReference type="NCBI Taxonomy" id="34073"/>
    <lineage>
        <taxon>Bacteria</taxon>
        <taxon>Pseudomonadati</taxon>
        <taxon>Pseudomonadota</taxon>
        <taxon>Betaproteobacteria</taxon>
        <taxon>Burkholderiales</taxon>
        <taxon>Comamonadaceae</taxon>
        <taxon>Variovorax</taxon>
    </lineage>
</organism>
<sequence>MADDTSKTALDRNVISLEEPHEVRSWTESFGRSEAELRDAVAAVGNSAEAVRQFLAKRR</sequence>
<dbReference type="AlphaFoldDB" id="A0A679JKK4"/>
<dbReference type="Pfam" id="PF12244">
    <property type="entry name" value="DUF3606"/>
    <property type="match status" value="1"/>
</dbReference>
<dbReference type="InterPro" id="IPR022037">
    <property type="entry name" value="DUF3606"/>
</dbReference>
<evidence type="ECO:0008006" key="2">
    <source>
        <dbReference type="Google" id="ProtNLM"/>
    </source>
</evidence>